<accession>A0A8X6IXG5</accession>
<evidence type="ECO:0000313" key="2">
    <source>
        <dbReference type="Proteomes" id="UP000887116"/>
    </source>
</evidence>
<dbReference type="EMBL" id="BMAO01002979">
    <property type="protein sequence ID" value="GFQ84780.1"/>
    <property type="molecule type" value="Genomic_DNA"/>
</dbReference>
<gene>
    <name evidence="1" type="ORF">TNCT_290121</name>
</gene>
<dbReference type="Proteomes" id="UP000887116">
    <property type="component" value="Unassembled WGS sequence"/>
</dbReference>
<protein>
    <submittedName>
        <fullName evidence="1">Uncharacterized protein</fullName>
    </submittedName>
</protein>
<comment type="caution">
    <text evidence="1">The sequence shown here is derived from an EMBL/GenBank/DDBJ whole genome shotgun (WGS) entry which is preliminary data.</text>
</comment>
<organism evidence="1 2">
    <name type="scientific">Trichonephila clavata</name>
    <name type="common">Joro spider</name>
    <name type="synonym">Nephila clavata</name>
    <dbReference type="NCBI Taxonomy" id="2740835"/>
    <lineage>
        <taxon>Eukaryota</taxon>
        <taxon>Metazoa</taxon>
        <taxon>Ecdysozoa</taxon>
        <taxon>Arthropoda</taxon>
        <taxon>Chelicerata</taxon>
        <taxon>Arachnida</taxon>
        <taxon>Araneae</taxon>
        <taxon>Araneomorphae</taxon>
        <taxon>Entelegynae</taxon>
        <taxon>Araneoidea</taxon>
        <taxon>Nephilidae</taxon>
        <taxon>Trichonephila</taxon>
    </lineage>
</organism>
<reference evidence="1" key="1">
    <citation type="submission" date="2020-07" db="EMBL/GenBank/DDBJ databases">
        <title>Multicomponent nature underlies the extraordinary mechanical properties of spider dragline silk.</title>
        <authorList>
            <person name="Kono N."/>
            <person name="Nakamura H."/>
            <person name="Mori M."/>
            <person name="Yoshida Y."/>
            <person name="Ohtoshi R."/>
            <person name="Malay A.D."/>
            <person name="Moran D.A.P."/>
            <person name="Tomita M."/>
            <person name="Numata K."/>
            <person name="Arakawa K."/>
        </authorList>
    </citation>
    <scope>NUCLEOTIDE SEQUENCE</scope>
</reference>
<sequence>MNCIHTKDKSSPQTHTTFVLKDRTRYRSKNAPEDIRNRNYVLRKNPEKHSCDSDFDSGEVRRQSKSIGTISIGCVLLWPNGDVGRDLLVRADR</sequence>
<keyword evidence="2" id="KW-1185">Reference proteome</keyword>
<name>A0A8X6IXG5_TRICU</name>
<evidence type="ECO:0000313" key="1">
    <source>
        <dbReference type="EMBL" id="GFQ84780.1"/>
    </source>
</evidence>
<dbReference type="AlphaFoldDB" id="A0A8X6IXG5"/>
<proteinExistence type="predicted"/>